<keyword evidence="4" id="KW-1185">Reference proteome</keyword>
<feature type="chain" id="PRO_5038035289" evidence="2">
    <location>
        <begin position="23"/>
        <end position="223"/>
    </location>
</feature>
<comment type="subcellular location">
    <subcellularLocation>
        <location evidence="1">Cell outer membrane</location>
    </subcellularLocation>
</comment>
<organism evidence="3 4">
    <name type="scientific">Ideonella aquatica</name>
    <dbReference type="NCBI Taxonomy" id="2824119"/>
    <lineage>
        <taxon>Bacteria</taxon>
        <taxon>Pseudomonadati</taxon>
        <taxon>Pseudomonadota</taxon>
        <taxon>Betaproteobacteria</taxon>
        <taxon>Burkholderiales</taxon>
        <taxon>Sphaerotilaceae</taxon>
        <taxon>Ideonella</taxon>
    </lineage>
</organism>
<evidence type="ECO:0000313" key="3">
    <source>
        <dbReference type="EMBL" id="MBQ0961892.1"/>
    </source>
</evidence>
<gene>
    <name evidence="3" type="ORF">KAK06_23345</name>
</gene>
<comment type="caution">
    <text evidence="3">The sequence shown here is derived from an EMBL/GenBank/DDBJ whole genome shotgun (WGS) entry which is preliminary data.</text>
</comment>
<keyword evidence="2" id="KW-0732">Signal</keyword>
<dbReference type="SUPFAM" id="SSF56925">
    <property type="entry name" value="OMPA-like"/>
    <property type="match status" value="1"/>
</dbReference>
<name>A0A940YNL1_9BURK</name>
<dbReference type="InterPro" id="IPR011250">
    <property type="entry name" value="OMP/PagP_B-barrel"/>
</dbReference>
<dbReference type="Pfam" id="PF03922">
    <property type="entry name" value="OmpW"/>
    <property type="match status" value="1"/>
</dbReference>
<sequence>MFRTPRIALLAAALLTAGLAQAQSAGTLIGRIGATSIQPNTKSGDLTAPSFPGTQAAIGNDTQPTAGLTWMWTDHISFDLPLAAGFTHELTGDGAIAGVGKIGEVKALPITLLAQYRFMDPSSRWRPYVGIGPTYARFYKAKGTATLTGLTGGSPANPTTLEMDSKFTFTAQVGLSVALTDQLGLDVAVMTTPLKTRATLSTGQTLDATVNPTSYSVGLTMRF</sequence>
<dbReference type="GO" id="GO:0055085">
    <property type="term" value="P:transmembrane transport"/>
    <property type="evidence" value="ECO:0007669"/>
    <property type="project" value="TreeGrafter"/>
</dbReference>
<dbReference type="AlphaFoldDB" id="A0A940YNL1"/>
<evidence type="ECO:0000256" key="1">
    <source>
        <dbReference type="ARBA" id="ARBA00004442"/>
    </source>
</evidence>
<evidence type="ECO:0000313" key="4">
    <source>
        <dbReference type="Proteomes" id="UP000678374"/>
    </source>
</evidence>
<feature type="signal peptide" evidence="2">
    <location>
        <begin position="1"/>
        <end position="22"/>
    </location>
</feature>
<proteinExistence type="predicted"/>
<dbReference type="PANTHER" id="PTHR36920">
    <property type="match status" value="1"/>
</dbReference>
<accession>A0A940YNL1</accession>
<dbReference type="RefSeq" id="WP_210804575.1">
    <property type="nucleotide sequence ID" value="NZ_JAGQDE010000044.1"/>
</dbReference>
<dbReference type="InterPro" id="IPR005618">
    <property type="entry name" value="OMPW"/>
</dbReference>
<dbReference type="Proteomes" id="UP000678374">
    <property type="component" value="Unassembled WGS sequence"/>
</dbReference>
<reference evidence="3" key="1">
    <citation type="submission" date="2021-04" db="EMBL/GenBank/DDBJ databases">
        <title>The genome sequence of Ideonella sp. 4Y11.</title>
        <authorList>
            <person name="Liu Y."/>
        </authorList>
    </citation>
    <scope>NUCLEOTIDE SEQUENCE</scope>
    <source>
        <strain evidence="3">4Y11</strain>
    </source>
</reference>
<evidence type="ECO:0000256" key="2">
    <source>
        <dbReference type="SAM" id="SignalP"/>
    </source>
</evidence>
<protein>
    <submittedName>
        <fullName evidence="3">Outer membrane beta-barrel protein</fullName>
    </submittedName>
</protein>
<dbReference type="Gene3D" id="2.40.160.20">
    <property type="match status" value="1"/>
</dbReference>
<dbReference type="GO" id="GO:0009279">
    <property type="term" value="C:cell outer membrane"/>
    <property type="evidence" value="ECO:0007669"/>
    <property type="project" value="UniProtKB-SubCell"/>
</dbReference>
<dbReference type="EMBL" id="JAGQDE010000044">
    <property type="protein sequence ID" value="MBQ0961892.1"/>
    <property type="molecule type" value="Genomic_DNA"/>
</dbReference>
<dbReference type="PANTHER" id="PTHR36920:SF1">
    <property type="entry name" value="OUTER MEMBRANE PROTEIN W"/>
    <property type="match status" value="1"/>
</dbReference>